<dbReference type="InterPro" id="IPR050810">
    <property type="entry name" value="Bact_Secretion_Sys_Channel"/>
</dbReference>
<dbReference type="InterPro" id="IPR038591">
    <property type="entry name" value="NolW-like_sf"/>
</dbReference>
<dbReference type="PATRIC" id="fig|219572.3.peg.6097"/>
<evidence type="ECO:0000313" key="13">
    <source>
        <dbReference type="EMBL" id="ANF89259.1"/>
    </source>
</evidence>
<protein>
    <recommendedName>
        <fullName evidence="9">Type 3 secretion system secretin</fullName>
        <shortName evidence="9">T3SS secretin</shortName>
    </recommendedName>
</protein>
<dbReference type="KEGG" id="panr:A7J50_5943"/>
<dbReference type="InterPro" id="IPR003522">
    <property type="entry name" value="T3SS_OM_pore_YscC"/>
</dbReference>
<feature type="signal peptide" evidence="9">
    <location>
        <begin position="1"/>
        <end position="21"/>
    </location>
</feature>
<dbReference type="GO" id="GO:0009279">
    <property type="term" value="C:cell outer membrane"/>
    <property type="evidence" value="ECO:0007669"/>
    <property type="project" value="UniProtKB-SubCell"/>
</dbReference>
<dbReference type="NCBIfam" id="TIGR02516">
    <property type="entry name" value="type_III_yscC"/>
    <property type="match status" value="1"/>
</dbReference>
<name>A0A172ZB12_9PSED</name>
<dbReference type="GO" id="GO:0030257">
    <property type="term" value="C:type III protein secretion system complex"/>
    <property type="evidence" value="ECO:0007669"/>
    <property type="project" value="UniProtKB-UniRule"/>
</dbReference>
<geneLocation type="plasmid" evidence="14">
    <name>pp27494_1</name>
</geneLocation>
<dbReference type="GO" id="GO:0015627">
    <property type="term" value="C:type II protein secretion system complex"/>
    <property type="evidence" value="ECO:0007669"/>
    <property type="project" value="TreeGrafter"/>
</dbReference>
<dbReference type="AlphaFoldDB" id="A0A172ZB12"/>
<dbReference type="InterPro" id="IPR005644">
    <property type="entry name" value="NolW-like"/>
</dbReference>
<dbReference type="GO" id="GO:0030254">
    <property type="term" value="P:protein secretion by the type III secretion system"/>
    <property type="evidence" value="ECO:0007669"/>
    <property type="project" value="UniProtKB-UniRule"/>
</dbReference>
<dbReference type="Pfam" id="PF03958">
    <property type="entry name" value="Secretin_N"/>
    <property type="match status" value="2"/>
</dbReference>
<dbReference type="InterPro" id="IPR004846">
    <property type="entry name" value="T2SS/T3SS_dom"/>
</dbReference>
<evidence type="ECO:0000256" key="9">
    <source>
        <dbReference type="HAMAP-Rule" id="MF_02219"/>
    </source>
</evidence>
<keyword evidence="3 9" id="KW-0813">Transport</keyword>
<dbReference type="Gene3D" id="3.55.50.30">
    <property type="match status" value="1"/>
</dbReference>
<evidence type="ECO:0000256" key="2">
    <source>
        <dbReference type="ARBA" id="ARBA00007032"/>
    </source>
</evidence>
<evidence type="ECO:0000256" key="1">
    <source>
        <dbReference type="ARBA" id="ARBA00004442"/>
    </source>
</evidence>
<keyword evidence="4 9" id="KW-0732">Signal</keyword>
<dbReference type="PANTHER" id="PTHR30332">
    <property type="entry name" value="PROBABLE GENERAL SECRETION PATHWAY PROTEIN D"/>
    <property type="match status" value="1"/>
</dbReference>
<dbReference type="InterPro" id="IPR004845">
    <property type="entry name" value="T2SS_GspD_CS"/>
</dbReference>
<evidence type="ECO:0000256" key="10">
    <source>
        <dbReference type="RuleBase" id="RU004004"/>
    </source>
</evidence>
<comment type="similarity">
    <text evidence="2 9">Belongs to the bacterial secretin family. T3SS SctC subfamily.</text>
</comment>
<keyword evidence="8 9" id="KW-0998">Cell outer membrane</keyword>
<keyword evidence="5 9" id="KW-0653">Protein transport</keyword>
<reference evidence="13 14" key="1">
    <citation type="submission" date="2016-05" db="EMBL/GenBank/DDBJ databases">
        <title>Complete genome sequence of Pseudomonas antarctica PAMC 27494.</title>
        <authorList>
            <person name="Lee J."/>
        </authorList>
    </citation>
    <scope>NUCLEOTIDE SEQUENCE [LARGE SCALE GENOMIC DNA]</scope>
    <source>
        <strain evidence="13 14">PAMC 27494</strain>
        <plasmid evidence="14">Plasmid pp27494_1</plasmid>
    </source>
</reference>
<dbReference type="Pfam" id="PF00263">
    <property type="entry name" value="Secretin"/>
    <property type="match status" value="1"/>
</dbReference>
<evidence type="ECO:0000256" key="5">
    <source>
        <dbReference type="ARBA" id="ARBA00022927"/>
    </source>
</evidence>
<comment type="function">
    <text evidence="9">Component of the type III secretion system (T3SS), also called injectisome, which is used to inject bacterial effector proteins into eukaryotic host cells. Forms a ring-shaped multimeric structure with an apparent central pore in the outer membrane.</text>
</comment>
<keyword evidence="6 9" id="KW-0811">Translocation</keyword>
<feature type="domain" description="Type II/III secretion system secretin-like" evidence="11">
    <location>
        <begin position="387"/>
        <end position="546"/>
    </location>
</feature>
<feature type="domain" description="NolW-like" evidence="12">
    <location>
        <begin position="172"/>
        <end position="327"/>
    </location>
</feature>
<dbReference type="PROSITE" id="PS00875">
    <property type="entry name" value="T2SP_D"/>
    <property type="match status" value="1"/>
</dbReference>
<evidence type="ECO:0000256" key="6">
    <source>
        <dbReference type="ARBA" id="ARBA00023010"/>
    </source>
</evidence>
<dbReference type="PRINTS" id="PR01337">
    <property type="entry name" value="TYPE3OMGPROT"/>
</dbReference>
<evidence type="ECO:0000259" key="12">
    <source>
        <dbReference type="Pfam" id="PF03958"/>
    </source>
</evidence>
<proteinExistence type="inferred from homology"/>
<gene>
    <name evidence="9" type="primary">sctC</name>
    <name evidence="13" type="ORF">A7J50_5943</name>
</gene>
<feature type="chain" id="PRO_5026398441" description="Type 3 secretion system secretin" evidence="9">
    <location>
        <begin position="22"/>
        <end position="708"/>
    </location>
</feature>
<evidence type="ECO:0000256" key="8">
    <source>
        <dbReference type="ARBA" id="ARBA00023237"/>
    </source>
</evidence>
<evidence type="ECO:0000256" key="7">
    <source>
        <dbReference type="ARBA" id="ARBA00023136"/>
    </source>
</evidence>
<organism evidence="13 14">
    <name type="scientific">Pseudomonas antarctica</name>
    <dbReference type="NCBI Taxonomy" id="219572"/>
    <lineage>
        <taxon>Bacteria</taxon>
        <taxon>Pseudomonadati</taxon>
        <taxon>Pseudomonadota</taxon>
        <taxon>Gammaproteobacteria</taxon>
        <taxon>Pseudomonadales</taxon>
        <taxon>Pseudomonadaceae</taxon>
        <taxon>Pseudomonas</taxon>
    </lineage>
</organism>
<dbReference type="PANTHER" id="PTHR30332:SF5">
    <property type="entry name" value="SPI-1 TYPE 3 SECRETION SYSTEM SECRETIN"/>
    <property type="match status" value="1"/>
</dbReference>
<dbReference type="HAMAP" id="MF_02219">
    <property type="entry name" value="Type_III_secretin"/>
    <property type="match status" value="1"/>
</dbReference>
<evidence type="ECO:0000259" key="11">
    <source>
        <dbReference type="Pfam" id="PF00263"/>
    </source>
</evidence>
<evidence type="ECO:0000313" key="14">
    <source>
        <dbReference type="Proteomes" id="UP000077829"/>
    </source>
</evidence>
<dbReference type="Proteomes" id="UP000077829">
    <property type="component" value="Plasmid pP27494_1"/>
</dbReference>
<evidence type="ECO:0000256" key="4">
    <source>
        <dbReference type="ARBA" id="ARBA00022729"/>
    </source>
</evidence>
<keyword evidence="7 9" id="KW-0472">Membrane</keyword>
<evidence type="ECO:0000256" key="3">
    <source>
        <dbReference type="ARBA" id="ARBA00022448"/>
    </source>
</evidence>
<dbReference type="EMBL" id="CP015601">
    <property type="protein sequence ID" value="ANF89259.1"/>
    <property type="molecule type" value="Genomic_DNA"/>
</dbReference>
<feature type="domain" description="NolW-like" evidence="12">
    <location>
        <begin position="109"/>
        <end position="168"/>
    </location>
</feature>
<accession>A0A172ZB12</accession>
<dbReference type="RefSeq" id="WP_064455082.1">
    <property type="nucleotide sequence ID" value="NZ_CP015601.1"/>
</dbReference>
<keyword evidence="13" id="KW-0614">Plasmid</keyword>
<comment type="subcellular location">
    <subcellularLocation>
        <location evidence="1 9 10">Cell outer membrane</location>
    </subcellularLocation>
</comment>
<dbReference type="Gene3D" id="3.30.1370.120">
    <property type="match status" value="2"/>
</dbReference>
<comment type="subunit">
    <text evidence="9">The core secretion machinery of the T3SS is composed of approximately 20 different proteins, including cytoplasmic components, a base, an export apparatus and a needle. This subunit is part of the base, which anchors the injectisome in the bacterial cell envelope. Forms a stable homooligomeric complex.</text>
</comment>
<sequence length="708" mass="76844" precursor="true">MQKAYRWLPWLLMCLSASAFPAVPPNWKHVAYSYDAQQTDLSITLQAFAKEFGIDLEMAPIAGVVDGRIRAASPEAFLDRLGQEHHFQWFVYNDTLYVSNTSEQTSARIEVSPDAVDDLKTALSDVGLLDPRFGWGALSDDGVVLVSGPPRYVQFVREYSKTVDKPDEKQDVVVLPLRYANAADRSIKYRDETLTVAGVASILQDLLESRSRGDSINNLNLLQGAGSGGGLGTALGTGSSGTSNNYGSAPHGGGASLLGNVDTENLQQGLDRVLSGSGLLNPKGGSGSSKSKIRVTADVRNNAVLIYDSPKRKALYERLVKQLDIPRNLIEIDAVILDINRDDLAELSSNWNVWFGGTNVTSSLLDSGSNSTLSAENSGRFALAIHALEGKGAATVVGNPSILTLENQPAVIDFSRTEYLTATGERVADIQPITAGTSLQVIPRSLSHGGKSEVQLIIDIEDGQIEQSVLDDTKPSVRTGNVSTQAVIAEHGSLVVGGFHVQETDDKVRKIPWLGDIPWIGKLLFTSNSHHTSKRERLFILTPRLIGDQVDPARYVESGDPNDVDAAMKRIDDRHDGVQPTRIDVQRAFTQLLNNVQPAGFSESKVPLFVPQSLCDQQPSIVIDGKRTQWYERTTWSVGVVVARNISAQPVRLDESTCGGRWVLGVSAWPHAWLQPGAESEVFVAVRQPQALKATATTRVSLLREAKP</sequence>